<protein>
    <submittedName>
        <fullName evidence="1">Uncharacterized protein</fullName>
    </submittedName>
</protein>
<dbReference type="SUPFAM" id="SSF54236">
    <property type="entry name" value="Ubiquitin-like"/>
    <property type="match status" value="1"/>
</dbReference>
<reference evidence="1" key="2">
    <citation type="submission" date="2022-06" db="UniProtKB">
        <authorList>
            <consortium name="EnsemblMetazoa"/>
        </authorList>
    </citation>
    <scope>IDENTIFICATION</scope>
</reference>
<dbReference type="AlphaFoldDB" id="A0A8R2F6K3"/>
<proteinExistence type="predicted"/>
<dbReference type="RefSeq" id="XP_008180893.1">
    <property type="nucleotide sequence ID" value="XM_008182671.2"/>
</dbReference>
<reference evidence="2" key="1">
    <citation type="submission" date="2010-06" db="EMBL/GenBank/DDBJ databases">
        <authorList>
            <person name="Jiang H."/>
            <person name="Abraham K."/>
            <person name="Ali S."/>
            <person name="Alsbrooks S.L."/>
            <person name="Anim B.N."/>
            <person name="Anosike U.S."/>
            <person name="Attaway T."/>
            <person name="Bandaranaike D.P."/>
            <person name="Battles P.K."/>
            <person name="Bell S.N."/>
            <person name="Bell A.V."/>
            <person name="Beltran B."/>
            <person name="Bickham C."/>
            <person name="Bustamante Y."/>
            <person name="Caleb T."/>
            <person name="Canada A."/>
            <person name="Cardenas V."/>
            <person name="Carter K."/>
            <person name="Chacko J."/>
            <person name="Chandrabose M.N."/>
            <person name="Chavez D."/>
            <person name="Chavez A."/>
            <person name="Chen L."/>
            <person name="Chu H.-S."/>
            <person name="Claassen K.J."/>
            <person name="Cockrell R."/>
            <person name="Collins M."/>
            <person name="Cooper J.A."/>
            <person name="Cree A."/>
            <person name="Curry S.M."/>
            <person name="Da Y."/>
            <person name="Dao M.D."/>
            <person name="Das B."/>
            <person name="Davila M.-L."/>
            <person name="Davy-Carroll L."/>
            <person name="Denson S."/>
            <person name="Dinh H."/>
            <person name="Ebong V.E."/>
            <person name="Edwards J.R."/>
            <person name="Egan A."/>
            <person name="El-Daye J."/>
            <person name="Escobedo L."/>
            <person name="Fernandez S."/>
            <person name="Fernando P.R."/>
            <person name="Flagg N."/>
            <person name="Forbes L.D."/>
            <person name="Fowler R.G."/>
            <person name="Fu Q."/>
            <person name="Gabisi R.A."/>
            <person name="Ganer J."/>
            <person name="Garbino Pronczuk A."/>
            <person name="Garcia R.M."/>
            <person name="Garner T."/>
            <person name="Garrett T.E."/>
            <person name="Gonzalez D.A."/>
            <person name="Hamid H."/>
            <person name="Hawkins E.S."/>
            <person name="Hirani K."/>
            <person name="Hogues M.E."/>
            <person name="Hollins B."/>
            <person name="Hsiao C.-H."/>
            <person name="Jabil R."/>
            <person name="James M.L."/>
            <person name="Jhangiani S.N."/>
            <person name="Johnson B."/>
            <person name="Johnson Q."/>
            <person name="Joshi V."/>
            <person name="Kalu J.B."/>
            <person name="Kam C."/>
            <person name="Kashfia A."/>
            <person name="Keebler J."/>
            <person name="Kisamo H."/>
            <person name="Kovar C.L."/>
            <person name="Lago L.A."/>
            <person name="Lai C.-Y."/>
            <person name="Laidlaw J."/>
            <person name="Lara F."/>
            <person name="Le T.-K."/>
            <person name="Lee S.L."/>
            <person name="Legall F.H."/>
            <person name="Lemon S.J."/>
            <person name="Lewis L.R."/>
            <person name="Li B."/>
            <person name="Liu Y."/>
            <person name="Liu Y.-S."/>
            <person name="Lopez J."/>
            <person name="Lozado R.J."/>
            <person name="Lu J."/>
            <person name="Madu R.C."/>
            <person name="Maheshwari M."/>
            <person name="Maheshwari R."/>
            <person name="Malloy K."/>
            <person name="Martinez E."/>
            <person name="Mathew T."/>
            <person name="Mercado I.C."/>
            <person name="Mercado C."/>
            <person name="Meyer B."/>
            <person name="Montgomery K."/>
            <person name="Morgan M.B."/>
            <person name="Munidasa M."/>
            <person name="Nazareth L.V."/>
            <person name="Nelson J."/>
            <person name="Ng B.M."/>
            <person name="Nguyen N.B."/>
            <person name="Nguyen P.Q."/>
            <person name="Nguyen T."/>
            <person name="Obregon M."/>
            <person name="Okwuonu G.O."/>
            <person name="Onwere C.G."/>
            <person name="Orozco G."/>
            <person name="Parra A."/>
            <person name="Patel S."/>
            <person name="Patil S."/>
            <person name="Perez A."/>
            <person name="Perez Y."/>
            <person name="Pham C."/>
            <person name="Primus E.L."/>
            <person name="Pu L.-L."/>
            <person name="Puazo M."/>
            <person name="Qin X."/>
            <person name="Quiroz J.B."/>
            <person name="Reese J."/>
            <person name="Richards S."/>
            <person name="Rives C.M."/>
            <person name="Robberts R."/>
            <person name="Ruiz S.J."/>
            <person name="Ruiz M.J."/>
            <person name="Santibanez J."/>
            <person name="Schneider B.W."/>
            <person name="Sisson I."/>
            <person name="Smith M."/>
            <person name="Sodergren E."/>
            <person name="Song X.-Z."/>
            <person name="Song B.B."/>
            <person name="Summersgill H."/>
            <person name="Thelus R."/>
            <person name="Thornton R.D."/>
            <person name="Trejos Z.Y."/>
            <person name="Usmani K."/>
            <person name="Vattathil S."/>
            <person name="Villasana D."/>
            <person name="Walker D.L."/>
            <person name="Wang S."/>
            <person name="Wang K."/>
            <person name="White C.S."/>
            <person name="Williams A.C."/>
            <person name="Williamson J."/>
            <person name="Wilson K."/>
            <person name="Woghiren I.O."/>
            <person name="Woodworth J.R."/>
            <person name="Worley K.C."/>
            <person name="Wright R.A."/>
            <person name="Wu W."/>
            <person name="Young L."/>
            <person name="Zhang L."/>
            <person name="Zhang J."/>
            <person name="Zhu Y."/>
            <person name="Muzny D.M."/>
            <person name="Weinstock G."/>
            <person name="Gibbs R.A."/>
        </authorList>
    </citation>
    <scope>NUCLEOTIDE SEQUENCE [LARGE SCALE GENOMIC DNA]</scope>
    <source>
        <strain evidence="2">LSR1</strain>
    </source>
</reference>
<sequence length="107" mass="11996">MDTSDYDPFKSDDLSSMTPQQIKHTILGSEIITETTLGDGSTVLPTPDGTGEWRVLVFNENNRGVRHAVQNISLLEIMKKYCDKYGLPIEKVIFRFDGMSIGVTRDV</sequence>
<dbReference type="Proteomes" id="UP000007819">
    <property type="component" value="Chromosome A2"/>
</dbReference>
<dbReference type="EnsemblMetazoa" id="XM_008182671.3">
    <property type="protein sequence ID" value="XP_008180893.1"/>
    <property type="gene ID" value="LOC100574911"/>
</dbReference>
<dbReference type="GeneID" id="100574911"/>
<keyword evidence="2" id="KW-1185">Reference proteome</keyword>
<organism evidence="1 2">
    <name type="scientific">Acyrthosiphon pisum</name>
    <name type="common">Pea aphid</name>
    <dbReference type="NCBI Taxonomy" id="7029"/>
    <lineage>
        <taxon>Eukaryota</taxon>
        <taxon>Metazoa</taxon>
        <taxon>Ecdysozoa</taxon>
        <taxon>Arthropoda</taxon>
        <taxon>Hexapoda</taxon>
        <taxon>Insecta</taxon>
        <taxon>Pterygota</taxon>
        <taxon>Neoptera</taxon>
        <taxon>Paraneoptera</taxon>
        <taxon>Hemiptera</taxon>
        <taxon>Sternorrhyncha</taxon>
        <taxon>Aphidomorpha</taxon>
        <taxon>Aphidoidea</taxon>
        <taxon>Aphididae</taxon>
        <taxon>Macrosiphini</taxon>
        <taxon>Acyrthosiphon</taxon>
    </lineage>
</organism>
<name>A0A8R2F6K3_ACYPI</name>
<accession>A0A8R2F6K3</accession>
<evidence type="ECO:0000313" key="1">
    <source>
        <dbReference type="EnsemblMetazoa" id="XP_008180893.1"/>
    </source>
</evidence>
<dbReference type="KEGG" id="api:100574911"/>
<dbReference type="InterPro" id="IPR029071">
    <property type="entry name" value="Ubiquitin-like_domsf"/>
</dbReference>
<evidence type="ECO:0000313" key="2">
    <source>
        <dbReference type="Proteomes" id="UP000007819"/>
    </source>
</evidence>